<reference evidence="5 6" key="1">
    <citation type="submission" date="2014-04" db="EMBL/GenBank/DDBJ databases">
        <title>A comprehensive comparison of genomes of Erythrobacter spp. Strains.</title>
        <authorList>
            <person name="Zheng Q."/>
        </authorList>
    </citation>
    <scope>NUCLEOTIDE SEQUENCE [LARGE SCALE GENOMIC DNA]</scope>
    <source>
        <strain evidence="5 6">DSM 8509</strain>
    </source>
</reference>
<dbReference type="Gene3D" id="3.20.20.70">
    <property type="entry name" value="Aldolase class I"/>
    <property type="match status" value="1"/>
</dbReference>
<dbReference type="GO" id="GO:0005829">
    <property type="term" value="C:cytosol"/>
    <property type="evidence" value="ECO:0007669"/>
    <property type="project" value="UniProtKB-ARBA"/>
</dbReference>
<dbReference type="PATRIC" id="fig|39960.10.peg.2653"/>
<dbReference type="InterPro" id="IPR013785">
    <property type="entry name" value="Aldolase_TIM"/>
</dbReference>
<evidence type="ECO:0000256" key="1">
    <source>
        <dbReference type="ARBA" id="ARBA00001917"/>
    </source>
</evidence>
<dbReference type="OrthoDB" id="9804454at2"/>
<dbReference type="GO" id="GO:0010181">
    <property type="term" value="F:FMN binding"/>
    <property type="evidence" value="ECO:0007669"/>
    <property type="project" value="InterPro"/>
</dbReference>
<dbReference type="PANTHER" id="PTHR22893:SF91">
    <property type="entry name" value="NADPH DEHYDROGENASE 2-RELATED"/>
    <property type="match status" value="1"/>
</dbReference>
<comment type="cofactor">
    <cofactor evidence="1">
        <name>FMN</name>
        <dbReference type="ChEBI" id="CHEBI:58210"/>
    </cofactor>
</comment>
<dbReference type="Proteomes" id="UP000027866">
    <property type="component" value="Unassembled WGS sequence"/>
</dbReference>
<dbReference type="PANTHER" id="PTHR22893">
    <property type="entry name" value="NADH OXIDOREDUCTASE-RELATED"/>
    <property type="match status" value="1"/>
</dbReference>
<dbReference type="RefSeq" id="WP_034903120.1">
    <property type="nucleotide sequence ID" value="NZ_CP017057.1"/>
</dbReference>
<name>A0A074N5H4_9SPHN</name>
<organism evidence="5 6">
    <name type="scientific">Erythrobacter litoralis</name>
    <dbReference type="NCBI Taxonomy" id="39960"/>
    <lineage>
        <taxon>Bacteria</taxon>
        <taxon>Pseudomonadati</taxon>
        <taxon>Pseudomonadota</taxon>
        <taxon>Alphaproteobacteria</taxon>
        <taxon>Sphingomonadales</taxon>
        <taxon>Erythrobacteraceae</taxon>
        <taxon>Erythrobacter/Porphyrobacter group</taxon>
        <taxon>Erythrobacter</taxon>
    </lineage>
</organism>
<dbReference type="GO" id="GO:0016628">
    <property type="term" value="F:oxidoreductase activity, acting on the CH-CH group of donors, NAD or NADP as acceptor"/>
    <property type="evidence" value="ECO:0007669"/>
    <property type="project" value="UniProtKB-ARBA"/>
</dbReference>
<sequence>MHDALFQPLTMGALNAQNRIFMAPLTRGRAAEPMFTPNEMMATYYRQRAGAGMILTEATGISREGLGWPSAPGIWSEEQVEGWKATTKAVHEEGGLIVMQLWHMGRLVHPHFLDGEAPVSASATQAPGQAHTPIGKQDYAMARELSVDDIRRVVGDYRHAAENAKKAGFDGVQLHGANGYLVDQFLRDSSNLRTDEYGGSPENRTRFMREVLEALIDVWGADKVGIRLSPNGETQGVDDSDPAATFGAAAKVCEALGLAFVELREPGPDGTFGSTDVPKQNPVIRKAYSGPLILNSDYTAEAAEEAITSGICDAVSFGRPYISNPDLETRIAKGAHWNPNKDVPKSWYFPIPEGYIDYPTLAEEEAERAAAQSA</sequence>
<dbReference type="InterPro" id="IPR045247">
    <property type="entry name" value="Oye-like"/>
</dbReference>
<evidence type="ECO:0000259" key="4">
    <source>
        <dbReference type="Pfam" id="PF00724"/>
    </source>
</evidence>
<evidence type="ECO:0000313" key="5">
    <source>
        <dbReference type="EMBL" id="KEO93222.1"/>
    </source>
</evidence>
<dbReference type="KEGG" id="elq:Ga0102493_11397"/>
<accession>A0A074N5H4</accession>
<dbReference type="SUPFAM" id="SSF51395">
    <property type="entry name" value="FMN-linked oxidoreductases"/>
    <property type="match status" value="1"/>
</dbReference>
<dbReference type="AlphaFoldDB" id="A0A074N5H4"/>
<dbReference type="CDD" id="cd02933">
    <property type="entry name" value="OYE_like_FMN"/>
    <property type="match status" value="1"/>
</dbReference>
<dbReference type="FunFam" id="3.20.20.70:FF:000059">
    <property type="entry name" value="N-ethylmaleimide reductase, FMN-linked"/>
    <property type="match status" value="1"/>
</dbReference>
<comment type="caution">
    <text evidence="5">The sequence shown here is derived from an EMBL/GenBank/DDBJ whole genome shotgun (WGS) entry which is preliminary data.</text>
</comment>
<comment type="similarity">
    <text evidence="2">Belongs to the NADH:flavin oxidoreductase/NADH oxidase family.</text>
</comment>
<feature type="domain" description="NADH:flavin oxidoreductase/NADH oxidase N-terminal" evidence="4">
    <location>
        <begin position="5"/>
        <end position="335"/>
    </location>
</feature>
<evidence type="ECO:0000256" key="2">
    <source>
        <dbReference type="ARBA" id="ARBA00005979"/>
    </source>
</evidence>
<protein>
    <submittedName>
        <fullName evidence="5">N-ethylmaleimide reductase</fullName>
    </submittedName>
</protein>
<dbReference type="Pfam" id="PF00724">
    <property type="entry name" value="Oxidored_FMN"/>
    <property type="match status" value="1"/>
</dbReference>
<evidence type="ECO:0000256" key="3">
    <source>
        <dbReference type="ARBA" id="ARBA00023002"/>
    </source>
</evidence>
<keyword evidence="3" id="KW-0560">Oxidoreductase</keyword>
<evidence type="ECO:0000313" key="6">
    <source>
        <dbReference type="Proteomes" id="UP000027866"/>
    </source>
</evidence>
<gene>
    <name evidence="5" type="ORF">EH32_10890</name>
</gene>
<keyword evidence="6" id="KW-1185">Reference proteome</keyword>
<proteinExistence type="inferred from homology"/>
<dbReference type="InterPro" id="IPR001155">
    <property type="entry name" value="OxRdtase_FMN_N"/>
</dbReference>
<dbReference type="EMBL" id="JMIX01000006">
    <property type="protein sequence ID" value="KEO93222.1"/>
    <property type="molecule type" value="Genomic_DNA"/>
</dbReference>